<accession>A0ABV9SZ94</accession>
<evidence type="ECO:0000313" key="1">
    <source>
        <dbReference type="EMBL" id="MFC4871539.1"/>
    </source>
</evidence>
<gene>
    <name evidence="1" type="ORF">ACFPFU_07560</name>
</gene>
<evidence type="ECO:0000313" key="2">
    <source>
        <dbReference type="Proteomes" id="UP001595818"/>
    </source>
</evidence>
<reference evidence="2" key="1">
    <citation type="journal article" date="2019" name="Int. J. Syst. Evol. Microbiol.">
        <title>The Global Catalogue of Microorganisms (GCM) 10K type strain sequencing project: providing services to taxonomists for standard genome sequencing and annotation.</title>
        <authorList>
            <consortium name="The Broad Institute Genomics Platform"/>
            <consortium name="The Broad Institute Genome Sequencing Center for Infectious Disease"/>
            <person name="Wu L."/>
            <person name="Ma J."/>
        </authorList>
    </citation>
    <scope>NUCLEOTIDE SEQUENCE [LARGE SCALE GENOMIC DNA]</scope>
    <source>
        <strain evidence="2">CGMCC 4.7466</strain>
    </source>
</reference>
<dbReference type="RefSeq" id="WP_377063097.1">
    <property type="nucleotide sequence ID" value="NZ_JBHSJJ010000003.1"/>
</dbReference>
<dbReference type="EMBL" id="JBHSJJ010000003">
    <property type="protein sequence ID" value="MFC4871539.1"/>
    <property type="molecule type" value="Genomic_DNA"/>
</dbReference>
<sequence>MELKDKVISVHDEVMPRIGSLKTYQKELLERANQMESSDEAIDNHIAIQELRSAAHSCEEAYDNMFVWMRQFKSEYSDMTEEEVEKYLTDQLKKIEKVRKDVDDSMHEADSLLSRY</sequence>
<protein>
    <submittedName>
        <fullName evidence="1">Uncharacterized protein</fullName>
    </submittedName>
</protein>
<name>A0ABV9SZ94_9BACT</name>
<organism evidence="1 2">
    <name type="scientific">Negadavirga shengliensis</name>
    <dbReference type="NCBI Taxonomy" id="1389218"/>
    <lineage>
        <taxon>Bacteria</taxon>
        <taxon>Pseudomonadati</taxon>
        <taxon>Bacteroidota</taxon>
        <taxon>Cytophagia</taxon>
        <taxon>Cytophagales</taxon>
        <taxon>Cyclobacteriaceae</taxon>
        <taxon>Negadavirga</taxon>
    </lineage>
</organism>
<dbReference type="Proteomes" id="UP001595818">
    <property type="component" value="Unassembled WGS sequence"/>
</dbReference>
<keyword evidence="2" id="KW-1185">Reference proteome</keyword>
<comment type="caution">
    <text evidence="1">The sequence shown here is derived from an EMBL/GenBank/DDBJ whole genome shotgun (WGS) entry which is preliminary data.</text>
</comment>
<proteinExistence type="predicted"/>